<evidence type="ECO:0000313" key="3">
    <source>
        <dbReference type="EMBL" id="KAJ7031217.1"/>
    </source>
</evidence>
<protein>
    <submittedName>
        <fullName evidence="2">Uncharacterized protein</fullName>
    </submittedName>
</protein>
<accession>A0AAD6WXM0</accession>
<reference evidence="2" key="1">
    <citation type="submission" date="2023-03" db="EMBL/GenBank/DDBJ databases">
        <title>Massive genome expansion in bonnet fungi (Mycena s.s.) driven by repeated elements and novel gene families across ecological guilds.</title>
        <authorList>
            <consortium name="Lawrence Berkeley National Laboratory"/>
            <person name="Harder C.B."/>
            <person name="Miyauchi S."/>
            <person name="Viragh M."/>
            <person name="Kuo A."/>
            <person name="Thoen E."/>
            <person name="Andreopoulos B."/>
            <person name="Lu D."/>
            <person name="Skrede I."/>
            <person name="Drula E."/>
            <person name="Henrissat B."/>
            <person name="Morin E."/>
            <person name="Kohler A."/>
            <person name="Barry K."/>
            <person name="LaButti K."/>
            <person name="Morin E."/>
            <person name="Salamov A."/>
            <person name="Lipzen A."/>
            <person name="Mereny Z."/>
            <person name="Hegedus B."/>
            <person name="Baldrian P."/>
            <person name="Stursova M."/>
            <person name="Weitz H."/>
            <person name="Taylor A."/>
            <person name="Grigoriev I.V."/>
            <person name="Nagy L.G."/>
            <person name="Martin F."/>
            <person name="Kauserud H."/>
        </authorList>
    </citation>
    <scope>NUCLEOTIDE SEQUENCE</scope>
    <source>
        <strain evidence="2">CBHHK200</strain>
    </source>
</reference>
<feature type="compositionally biased region" description="Polar residues" evidence="1">
    <location>
        <begin position="93"/>
        <end position="115"/>
    </location>
</feature>
<feature type="compositionally biased region" description="Basic residues" evidence="1">
    <location>
        <begin position="136"/>
        <end position="150"/>
    </location>
</feature>
<keyword evidence="4" id="KW-1185">Reference proteome</keyword>
<gene>
    <name evidence="3" type="ORF">C8F04DRAFT_1263037</name>
    <name evidence="2" type="ORF">C8F04DRAFT_1265395</name>
</gene>
<sequence length="240" mass="26707">MTEYDYSPGAQAQFQRTQQRISNWADDTAQCAPQYKSPFIPRSDVQSNSFYRPSSRSSGHTPSPPPRHRASPSPSHSHGRPTTQRTRSHGSQHVRSPLRSQTIDVVSPNDSISQVSGPSHRSSQRPSHRSGPSYRSRSHSPTRHRSHHRSSPAYTVLSPGAQYVQAPQQMPAYGQPQPAAYVVYPRDRKVQVVYPQPVAQYPGYPPAAYPTQTHNSGGLLHRIFGSQSGHGRSRSLSTRR</sequence>
<feature type="region of interest" description="Disordered" evidence="1">
    <location>
        <begin position="205"/>
        <end position="240"/>
    </location>
</feature>
<dbReference type="EMBL" id="JARJCM010000106">
    <property type="protein sequence ID" value="KAJ7029002.1"/>
    <property type="molecule type" value="Genomic_DNA"/>
</dbReference>
<evidence type="ECO:0000313" key="2">
    <source>
        <dbReference type="EMBL" id="KAJ7029002.1"/>
    </source>
</evidence>
<organism evidence="2 4">
    <name type="scientific">Mycena alexandri</name>
    <dbReference type="NCBI Taxonomy" id="1745969"/>
    <lineage>
        <taxon>Eukaryota</taxon>
        <taxon>Fungi</taxon>
        <taxon>Dikarya</taxon>
        <taxon>Basidiomycota</taxon>
        <taxon>Agaricomycotina</taxon>
        <taxon>Agaricomycetes</taxon>
        <taxon>Agaricomycetidae</taxon>
        <taxon>Agaricales</taxon>
        <taxon>Marasmiineae</taxon>
        <taxon>Mycenaceae</taxon>
        <taxon>Mycena</taxon>
    </lineage>
</organism>
<dbReference type="Proteomes" id="UP001218188">
    <property type="component" value="Unassembled WGS sequence"/>
</dbReference>
<comment type="caution">
    <text evidence="2">The sequence shown here is derived from an EMBL/GenBank/DDBJ whole genome shotgun (WGS) entry which is preliminary data.</text>
</comment>
<evidence type="ECO:0000313" key="4">
    <source>
        <dbReference type="Proteomes" id="UP001218188"/>
    </source>
</evidence>
<feature type="compositionally biased region" description="Basic residues" evidence="1">
    <location>
        <begin position="231"/>
        <end position="240"/>
    </location>
</feature>
<feature type="compositionally biased region" description="Low complexity" evidence="1">
    <location>
        <begin position="47"/>
        <end position="61"/>
    </location>
</feature>
<feature type="region of interest" description="Disordered" evidence="1">
    <location>
        <begin position="1"/>
        <end position="153"/>
    </location>
</feature>
<evidence type="ECO:0000256" key="1">
    <source>
        <dbReference type="SAM" id="MobiDB-lite"/>
    </source>
</evidence>
<dbReference type="AlphaFoldDB" id="A0AAD6WXM0"/>
<feature type="compositionally biased region" description="Low complexity" evidence="1">
    <location>
        <begin position="71"/>
        <end position="83"/>
    </location>
</feature>
<name>A0AAD6WXM0_9AGAR</name>
<dbReference type="EMBL" id="JARJCM010000083">
    <property type="protein sequence ID" value="KAJ7031217.1"/>
    <property type="molecule type" value="Genomic_DNA"/>
</dbReference>
<proteinExistence type="predicted"/>
<feature type="compositionally biased region" description="Polar residues" evidence="1">
    <location>
        <begin position="10"/>
        <end position="22"/>
    </location>
</feature>